<evidence type="ECO:0000256" key="1">
    <source>
        <dbReference type="SAM" id="Phobius"/>
    </source>
</evidence>
<reference evidence="2 3" key="1">
    <citation type="submission" date="2020-09" db="EMBL/GenBank/DDBJ databases">
        <title>Echinicola sp. CAU 1574 isolated from sand of Sido Beach.</title>
        <authorList>
            <person name="Kim W."/>
        </authorList>
    </citation>
    <scope>NUCLEOTIDE SEQUENCE [LARGE SCALE GENOMIC DNA]</scope>
    <source>
        <strain evidence="2 3">CAU 1574</strain>
    </source>
</reference>
<dbReference type="EMBL" id="JACYTQ010000004">
    <property type="protein sequence ID" value="MBD8489692.1"/>
    <property type="molecule type" value="Genomic_DNA"/>
</dbReference>
<feature type="transmembrane region" description="Helical" evidence="1">
    <location>
        <begin position="107"/>
        <end position="125"/>
    </location>
</feature>
<proteinExistence type="predicted"/>
<name>A0ABR9AMX1_9BACT</name>
<comment type="caution">
    <text evidence="2">The sequence shown here is derived from an EMBL/GenBank/DDBJ whole genome shotgun (WGS) entry which is preliminary data.</text>
</comment>
<protein>
    <submittedName>
        <fullName evidence="2">Uncharacterized protein</fullName>
    </submittedName>
</protein>
<keyword evidence="3" id="KW-1185">Reference proteome</keyword>
<sequence>MSLIEWIGESISPKKVGNIANEAPAYSRKSKVFIILNFIISGLILASYYYLLFRNEPSISIKEIGFSSIIILCYLLMSYYFKPKPDYDNVGIFGGIIDHPFRISDDFNRILIVLKILLIPGRYVASSIRDFYKFVKITRN</sequence>
<feature type="transmembrane region" description="Helical" evidence="1">
    <location>
        <begin position="64"/>
        <end position="81"/>
    </location>
</feature>
<evidence type="ECO:0000313" key="3">
    <source>
        <dbReference type="Proteomes" id="UP000647133"/>
    </source>
</evidence>
<keyword evidence="1" id="KW-0472">Membrane</keyword>
<dbReference type="RefSeq" id="WP_192010578.1">
    <property type="nucleotide sequence ID" value="NZ_JACYTQ010000004.1"/>
</dbReference>
<gene>
    <name evidence="2" type="ORF">IFO69_13125</name>
</gene>
<accession>A0ABR9AMX1</accession>
<evidence type="ECO:0000313" key="2">
    <source>
        <dbReference type="EMBL" id="MBD8489692.1"/>
    </source>
</evidence>
<keyword evidence="1" id="KW-1133">Transmembrane helix</keyword>
<organism evidence="2 3">
    <name type="scientific">Echinicola arenosa</name>
    <dbReference type="NCBI Taxonomy" id="2774144"/>
    <lineage>
        <taxon>Bacteria</taxon>
        <taxon>Pseudomonadati</taxon>
        <taxon>Bacteroidota</taxon>
        <taxon>Cytophagia</taxon>
        <taxon>Cytophagales</taxon>
        <taxon>Cyclobacteriaceae</taxon>
        <taxon>Echinicola</taxon>
    </lineage>
</organism>
<keyword evidence="1" id="KW-0812">Transmembrane</keyword>
<feature type="transmembrane region" description="Helical" evidence="1">
    <location>
        <begin position="32"/>
        <end position="52"/>
    </location>
</feature>
<dbReference type="Proteomes" id="UP000647133">
    <property type="component" value="Unassembled WGS sequence"/>
</dbReference>